<dbReference type="GO" id="GO:0032259">
    <property type="term" value="P:methylation"/>
    <property type="evidence" value="ECO:0007669"/>
    <property type="project" value="UniProtKB-KW"/>
</dbReference>
<dbReference type="SUPFAM" id="SSF53335">
    <property type="entry name" value="S-adenosyl-L-methionine-dependent methyltransferases"/>
    <property type="match status" value="1"/>
</dbReference>
<evidence type="ECO:0000256" key="2">
    <source>
        <dbReference type="ARBA" id="ARBA00022679"/>
    </source>
</evidence>
<keyword evidence="1 3" id="KW-0489">Methyltransferase</keyword>
<dbReference type="RefSeq" id="WP_054294169.1">
    <property type="nucleotide sequence ID" value="NZ_CP012752.1"/>
</dbReference>
<dbReference type="CDD" id="cd02440">
    <property type="entry name" value="AdoMet_MTases"/>
    <property type="match status" value="1"/>
</dbReference>
<dbReference type="Proteomes" id="UP000063699">
    <property type="component" value="Chromosome"/>
</dbReference>
<accession>A0A0N9I8M9</accession>
<dbReference type="KEGG" id="kphy:AOZ06_40300"/>
<protein>
    <submittedName>
        <fullName evidence="3">Methyltransferase type 11</fullName>
    </submittedName>
</protein>
<dbReference type="EMBL" id="CP012752">
    <property type="protein sequence ID" value="ALG12274.1"/>
    <property type="molecule type" value="Genomic_DNA"/>
</dbReference>
<dbReference type="STRING" id="860235.AOZ06_40300"/>
<name>A0A0N9I8M9_9PSEU</name>
<dbReference type="AlphaFoldDB" id="A0A0N9I8M9"/>
<reference evidence="3 4" key="1">
    <citation type="submission" date="2015-07" db="EMBL/GenBank/DDBJ databases">
        <title>Genome sequencing of Kibdelosporangium phytohabitans.</title>
        <authorList>
            <person name="Qin S."/>
            <person name="Xing K."/>
        </authorList>
    </citation>
    <scope>NUCLEOTIDE SEQUENCE [LARGE SCALE GENOMIC DNA]</scope>
    <source>
        <strain evidence="3 4">KLBMP1111</strain>
    </source>
</reference>
<proteinExistence type="predicted"/>
<keyword evidence="4" id="KW-1185">Reference proteome</keyword>
<sequence length="262" mass="28773">MPTLPTEPHRIREVAESFGTDAQRYDRTRPRYPQPLIDRITATAPGRDVLDVGTGTGIAARQLQAAGCTVLGVEPDARMAEHARAQGLEVEVSTIEEWDAGERTFDAITAAQCWHWVDPDAGAAKAARLLRPGGLLAAFWNTDEPPAELAGPFLTIFREVAPDSPTAQLTNKDKPYQTMSDRTADGIHRTGQFQAVEYWRFEWQRDYTRAEWLDRLPTHGGMSLLPPDALATLLERTGAAIDAVGGTFTMRFTTVAVTAARS</sequence>
<gene>
    <name evidence="3" type="ORF">AOZ06_40300</name>
</gene>
<dbReference type="Gene3D" id="3.40.50.150">
    <property type="entry name" value="Vaccinia Virus protein VP39"/>
    <property type="match status" value="1"/>
</dbReference>
<dbReference type="PANTHER" id="PTHR44942:SF4">
    <property type="entry name" value="METHYLTRANSFERASE TYPE 11 DOMAIN-CONTAINING PROTEIN"/>
    <property type="match status" value="1"/>
</dbReference>
<evidence type="ECO:0000313" key="3">
    <source>
        <dbReference type="EMBL" id="ALG12274.1"/>
    </source>
</evidence>
<evidence type="ECO:0000256" key="1">
    <source>
        <dbReference type="ARBA" id="ARBA00022603"/>
    </source>
</evidence>
<keyword evidence="2 3" id="KW-0808">Transferase</keyword>
<organism evidence="3 4">
    <name type="scientific">Kibdelosporangium phytohabitans</name>
    <dbReference type="NCBI Taxonomy" id="860235"/>
    <lineage>
        <taxon>Bacteria</taxon>
        <taxon>Bacillati</taxon>
        <taxon>Actinomycetota</taxon>
        <taxon>Actinomycetes</taxon>
        <taxon>Pseudonocardiales</taxon>
        <taxon>Pseudonocardiaceae</taxon>
        <taxon>Kibdelosporangium</taxon>
    </lineage>
</organism>
<evidence type="ECO:0000313" key="4">
    <source>
        <dbReference type="Proteomes" id="UP000063699"/>
    </source>
</evidence>
<dbReference type="InterPro" id="IPR029063">
    <property type="entry name" value="SAM-dependent_MTases_sf"/>
</dbReference>
<dbReference type="GO" id="GO:0008168">
    <property type="term" value="F:methyltransferase activity"/>
    <property type="evidence" value="ECO:0007669"/>
    <property type="project" value="UniProtKB-KW"/>
</dbReference>
<dbReference type="OrthoDB" id="9797252at2"/>
<dbReference type="PANTHER" id="PTHR44942">
    <property type="entry name" value="METHYLTRANSF_11 DOMAIN-CONTAINING PROTEIN"/>
    <property type="match status" value="1"/>
</dbReference>
<dbReference type="InterPro" id="IPR051052">
    <property type="entry name" value="Diverse_substrate_MTase"/>
</dbReference>
<dbReference type="Pfam" id="PF13489">
    <property type="entry name" value="Methyltransf_23"/>
    <property type="match status" value="1"/>
</dbReference>